<dbReference type="Proteomes" id="UP000604341">
    <property type="component" value="Unassembled WGS sequence"/>
</dbReference>
<comment type="caution">
    <text evidence="1">The sequence shown here is derived from an EMBL/GenBank/DDBJ whole genome shotgun (WGS) entry which is preliminary data.</text>
</comment>
<dbReference type="EMBL" id="BMPE01000001">
    <property type="protein sequence ID" value="GGK92523.1"/>
    <property type="molecule type" value="Genomic_DNA"/>
</dbReference>
<evidence type="ECO:0000313" key="2">
    <source>
        <dbReference type="Proteomes" id="UP000604341"/>
    </source>
</evidence>
<organism evidence="1 2">
    <name type="scientific">Deinococcus radiotolerans</name>
    <dbReference type="NCBI Taxonomy" id="1309407"/>
    <lineage>
        <taxon>Bacteria</taxon>
        <taxon>Thermotogati</taxon>
        <taxon>Deinococcota</taxon>
        <taxon>Deinococci</taxon>
        <taxon>Deinococcales</taxon>
        <taxon>Deinococcaceae</taxon>
        <taxon>Deinococcus</taxon>
    </lineage>
</organism>
<name>A0ABQ2FG45_9DEIO</name>
<reference evidence="2" key="1">
    <citation type="journal article" date="2019" name="Int. J. Syst. Evol. Microbiol.">
        <title>The Global Catalogue of Microorganisms (GCM) 10K type strain sequencing project: providing services to taxonomists for standard genome sequencing and annotation.</title>
        <authorList>
            <consortium name="The Broad Institute Genomics Platform"/>
            <consortium name="The Broad Institute Genome Sequencing Center for Infectious Disease"/>
            <person name="Wu L."/>
            <person name="Ma J."/>
        </authorList>
    </citation>
    <scope>NUCLEOTIDE SEQUENCE [LARGE SCALE GENOMIC DNA]</scope>
    <source>
        <strain evidence="2">JCM 19173</strain>
    </source>
</reference>
<evidence type="ECO:0000313" key="1">
    <source>
        <dbReference type="EMBL" id="GGK92523.1"/>
    </source>
</evidence>
<protein>
    <recommendedName>
        <fullName evidence="3">RNA polymerase sigma-70 region 2 domain-containing protein</fullName>
    </recommendedName>
</protein>
<evidence type="ECO:0008006" key="3">
    <source>
        <dbReference type="Google" id="ProtNLM"/>
    </source>
</evidence>
<accession>A0ABQ2FG45</accession>
<proteinExistence type="predicted"/>
<keyword evidence="2" id="KW-1185">Reference proteome</keyword>
<sequence>MVELRAQTEPQMSCCPLDACLRLTHLEVPLLVPAAAPLLFAVARRHALSDPEEFAYQVLSRVVQERDCWLRSDLTARAWLCGLAAQVAQAQTRRIPA</sequence>
<gene>
    <name evidence="1" type="ORF">GCM10010844_08790</name>
</gene>